<feature type="transmembrane region" description="Helical" evidence="7">
    <location>
        <begin position="160"/>
        <end position="180"/>
    </location>
</feature>
<gene>
    <name evidence="9" type="ORF">J2S11_003190</name>
</gene>
<dbReference type="EMBL" id="JAUSTY010000014">
    <property type="protein sequence ID" value="MDQ0167265.1"/>
    <property type="molecule type" value="Genomic_DNA"/>
</dbReference>
<comment type="similarity">
    <text evidence="7">Belongs to the binding-protein-dependent transport system permease family.</text>
</comment>
<keyword evidence="6 7" id="KW-0472">Membrane</keyword>
<evidence type="ECO:0000313" key="9">
    <source>
        <dbReference type="EMBL" id="MDQ0167265.1"/>
    </source>
</evidence>
<organism evidence="9 10">
    <name type="scientific">Caldalkalibacillus horti</name>
    <dbReference type="NCBI Taxonomy" id="77523"/>
    <lineage>
        <taxon>Bacteria</taxon>
        <taxon>Bacillati</taxon>
        <taxon>Bacillota</taxon>
        <taxon>Bacilli</taxon>
        <taxon>Bacillales</taxon>
        <taxon>Bacillaceae</taxon>
        <taxon>Caldalkalibacillus</taxon>
    </lineage>
</organism>
<evidence type="ECO:0000313" key="10">
    <source>
        <dbReference type="Proteomes" id="UP001235840"/>
    </source>
</evidence>
<dbReference type="PANTHER" id="PTHR30465:SF0">
    <property type="entry name" value="OLIGOPEPTIDE TRANSPORT SYSTEM PERMEASE PROTEIN APPB"/>
    <property type="match status" value="1"/>
</dbReference>
<evidence type="ECO:0000256" key="2">
    <source>
        <dbReference type="ARBA" id="ARBA00022448"/>
    </source>
</evidence>
<evidence type="ECO:0000256" key="7">
    <source>
        <dbReference type="RuleBase" id="RU363032"/>
    </source>
</evidence>
<feature type="transmembrane region" description="Helical" evidence="7">
    <location>
        <begin position="7"/>
        <end position="27"/>
    </location>
</feature>
<dbReference type="InterPro" id="IPR000515">
    <property type="entry name" value="MetI-like"/>
</dbReference>
<feature type="transmembrane region" description="Helical" evidence="7">
    <location>
        <begin position="273"/>
        <end position="295"/>
    </location>
</feature>
<keyword evidence="2 7" id="KW-0813">Transport</keyword>
<keyword evidence="10" id="KW-1185">Reference proteome</keyword>
<protein>
    <submittedName>
        <fullName evidence="9">ABC-type dipeptide/oligopeptide/nickel transport system permease component</fullName>
    </submittedName>
</protein>
<evidence type="ECO:0000256" key="6">
    <source>
        <dbReference type="ARBA" id="ARBA00023136"/>
    </source>
</evidence>
<comment type="caution">
    <text evidence="9">The sequence shown here is derived from an EMBL/GenBank/DDBJ whole genome shotgun (WGS) entry which is preliminary data.</text>
</comment>
<accession>A0ABT9W345</accession>
<keyword evidence="4 7" id="KW-0812">Transmembrane</keyword>
<dbReference type="RefSeq" id="WP_307396079.1">
    <property type="nucleotide sequence ID" value="NZ_BAAADK010000014.1"/>
</dbReference>
<dbReference type="Gene3D" id="1.10.3720.10">
    <property type="entry name" value="MetI-like"/>
    <property type="match status" value="1"/>
</dbReference>
<evidence type="ECO:0000256" key="5">
    <source>
        <dbReference type="ARBA" id="ARBA00022989"/>
    </source>
</evidence>
<dbReference type="CDD" id="cd06261">
    <property type="entry name" value="TM_PBP2"/>
    <property type="match status" value="1"/>
</dbReference>
<dbReference type="Proteomes" id="UP001235840">
    <property type="component" value="Unassembled WGS sequence"/>
</dbReference>
<feature type="transmembrane region" description="Helical" evidence="7">
    <location>
        <begin position="82"/>
        <end position="106"/>
    </location>
</feature>
<comment type="subcellular location">
    <subcellularLocation>
        <location evidence="1 7">Cell membrane</location>
        <topology evidence="1 7">Multi-pass membrane protein</topology>
    </subcellularLocation>
</comment>
<dbReference type="Pfam" id="PF00528">
    <property type="entry name" value="BPD_transp_1"/>
    <property type="match status" value="1"/>
</dbReference>
<name>A0ABT9W345_9BACI</name>
<evidence type="ECO:0000259" key="8">
    <source>
        <dbReference type="PROSITE" id="PS50928"/>
    </source>
</evidence>
<reference evidence="9 10" key="1">
    <citation type="submission" date="2023-07" db="EMBL/GenBank/DDBJ databases">
        <title>Genomic Encyclopedia of Type Strains, Phase IV (KMG-IV): sequencing the most valuable type-strain genomes for metagenomic binning, comparative biology and taxonomic classification.</title>
        <authorList>
            <person name="Goeker M."/>
        </authorList>
    </citation>
    <scope>NUCLEOTIDE SEQUENCE [LARGE SCALE GENOMIC DNA]</scope>
    <source>
        <strain evidence="9 10">DSM 12751</strain>
    </source>
</reference>
<proteinExistence type="inferred from homology"/>
<dbReference type="PROSITE" id="PS50928">
    <property type="entry name" value="ABC_TM1"/>
    <property type="match status" value="1"/>
</dbReference>
<evidence type="ECO:0000256" key="3">
    <source>
        <dbReference type="ARBA" id="ARBA00022475"/>
    </source>
</evidence>
<evidence type="ECO:0000256" key="1">
    <source>
        <dbReference type="ARBA" id="ARBA00004651"/>
    </source>
</evidence>
<feature type="transmembrane region" description="Helical" evidence="7">
    <location>
        <begin position="127"/>
        <end position="148"/>
    </location>
</feature>
<dbReference type="PANTHER" id="PTHR30465">
    <property type="entry name" value="INNER MEMBRANE ABC TRANSPORTER"/>
    <property type="match status" value="1"/>
</dbReference>
<feature type="domain" description="ABC transmembrane type-1" evidence="8">
    <location>
        <begin position="86"/>
        <end position="292"/>
    </location>
</feature>
<feature type="transmembrane region" description="Helical" evidence="7">
    <location>
        <begin position="222"/>
        <end position="244"/>
    </location>
</feature>
<dbReference type="SUPFAM" id="SSF161098">
    <property type="entry name" value="MetI-like"/>
    <property type="match status" value="1"/>
</dbReference>
<sequence length="304" mass="35036">MKLKWQLTRIFLVNLFALALIIIVVLYPRHLNITVDQYMRHTYDATLNVELYKSNIVGFFNGIVENKSLGTTRYDRTVEEELLIYLPRSLEVIVAALLLSTILGILKGLFDYRMSKKKKDFLGNGTTWLFLSIPDFLFILLALWFIVFHYPSIPFFTREGWDAFVLPTLFVAIYPTMYIARITSASLASQDGKLYIQVAKAKGLTDQVILYKHMFMNSISTILTHLPSLMLLIISNLLLVEFFMDYQGVAQRLFMAINYSVNYGTGNAYEPELIIGIAFCFILIMFIVQVISQIVTRDKREKTI</sequence>
<dbReference type="InterPro" id="IPR035906">
    <property type="entry name" value="MetI-like_sf"/>
</dbReference>
<evidence type="ECO:0000256" key="4">
    <source>
        <dbReference type="ARBA" id="ARBA00022692"/>
    </source>
</evidence>
<keyword evidence="3" id="KW-1003">Cell membrane</keyword>
<keyword evidence="5 7" id="KW-1133">Transmembrane helix</keyword>